<dbReference type="EMBL" id="JAFNEN010001953">
    <property type="protein sequence ID" value="KAG8173250.1"/>
    <property type="molecule type" value="Genomic_DNA"/>
</dbReference>
<feature type="non-terminal residue" evidence="3">
    <location>
        <position position="1"/>
    </location>
</feature>
<dbReference type="Pfam" id="PF01431">
    <property type="entry name" value="Peptidase_M13"/>
    <property type="match status" value="1"/>
</dbReference>
<organism evidence="3 4">
    <name type="scientific">Oedothorax gibbosus</name>
    <dbReference type="NCBI Taxonomy" id="931172"/>
    <lineage>
        <taxon>Eukaryota</taxon>
        <taxon>Metazoa</taxon>
        <taxon>Ecdysozoa</taxon>
        <taxon>Arthropoda</taxon>
        <taxon>Chelicerata</taxon>
        <taxon>Arachnida</taxon>
        <taxon>Araneae</taxon>
        <taxon>Araneomorphae</taxon>
        <taxon>Entelegynae</taxon>
        <taxon>Araneoidea</taxon>
        <taxon>Linyphiidae</taxon>
        <taxon>Erigoninae</taxon>
        <taxon>Oedothorax</taxon>
    </lineage>
</organism>
<evidence type="ECO:0000259" key="2">
    <source>
        <dbReference type="Pfam" id="PF01431"/>
    </source>
</evidence>
<proteinExistence type="inferred from homology"/>
<dbReference type="AlphaFoldDB" id="A0AAV6TMR1"/>
<feature type="domain" description="Peptidase M13 C-terminal" evidence="2">
    <location>
        <begin position="8"/>
        <end position="87"/>
    </location>
</feature>
<dbReference type="GO" id="GO:0005886">
    <property type="term" value="C:plasma membrane"/>
    <property type="evidence" value="ECO:0007669"/>
    <property type="project" value="TreeGrafter"/>
</dbReference>
<dbReference type="Proteomes" id="UP000827092">
    <property type="component" value="Unassembled WGS sequence"/>
</dbReference>
<name>A0AAV6TMR1_9ARAC</name>
<dbReference type="PROSITE" id="PS51885">
    <property type="entry name" value="NEPRILYSIN"/>
    <property type="match status" value="1"/>
</dbReference>
<comment type="caution">
    <text evidence="3">The sequence shown here is derived from an EMBL/GenBank/DDBJ whole genome shotgun (WGS) entry which is preliminary data.</text>
</comment>
<evidence type="ECO:0000313" key="4">
    <source>
        <dbReference type="Proteomes" id="UP000827092"/>
    </source>
</evidence>
<dbReference type="GO" id="GO:0004222">
    <property type="term" value="F:metalloendopeptidase activity"/>
    <property type="evidence" value="ECO:0007669"/>
    <property type="project" value="InterPro"/>
</dbReference>
<reference evidence="3 4" key="1">
    <citation type="journal article" date="2022" name="Nat. Ecol. Evol.">
        <title>A masculinizing supergene underlies an exaggerated male reproductive morph in a spider.</title>
        <authorList>
            <person name="Hendrickx F."/>
            <person name="De Corte Z."/>
            <person name="Sonet G."/>
            <person name="Van Belleghem S.M."/>
            <person name="Kostlbacher S."/>
            <person name="Vangestel C."/>
        </authorList>
    </citation>
    <scope>NUCLEOTIDE SEQUENCE [LARGE SCALE GENOMIC DNA]</scope>
    <source>
        <strain evidence="3">W744_W776</strain>
    </source>
</reference>
<dbReference type="InterPro" id="IPR024079">
    <property type="entry name" value="MetalloPept_cat_dom_sf"/>
</dbReference>
<evidence type="ECO:0000313" key="3">
    <source>
        <dbReference type="EMBL" id="KAG8173250.1"/>
    </source>
</evidence>
<dbReference type="PANTHER" id="PTHR11733">
    <property type="entry name" value="ZINC METALLOPROTEASE FAMILY M13 NEPRILYSIN-RELATED"/>
    <property type="match status" value="1"/>
</dbReference>
<dbReference type="InterPro" id="IPR018497">
    <property type="entry name" value="Peptidase_M13_C"/>
</dbReference>
<evidence type="ECO:0000256" key="1">
    <source>
        <dbReference type="ARBA" id="ARBA00007357"/>
    </source>
</evidence>
<protein>
    <recommendedName>
        <fullName evidence="2">Peptidase M13 C-terminal domain-containing protein</fullName>
    </recommendedName>
</protein>
<comment type="similarity">
    <text evidence="1">Belongs to the peptidase M13 family.</text>
</comment>
<accession>A0AAV6TMR1</accession>
<gene>
    <name evidence="3" type="ORF">JTE90_019471</name>
</gene>
<dbReference type="GO" id="GO:0016485">
    <property type="term" value="P:protein processing"/>
    <property type="evidence" value="ECO:0007669"/>
    <property type="project" value="TreeGrafter"/>
</dbReference>
<dbReference type="PANTHER" id="PTHR11733:SF167">
    <property type="entry name" value="FI17812P1-RELATED"/>
    <property type="match status" value="1"/>
</dbReference>
<dbReference type="SUPFAM" id="SSF55486">
    <property type="entry name" value="Metalloproteases ('zincins'), catalytic domain"/>
    <property type="match status" value="1"/>
</dbReference>
<keyword evidence="4" id="KW-1185">Reference proteome</keyword>
<dbReference type="InterPro" id="IPR000718">
    <property type="entry name" value="Peptidase_M13"/>
</dbReference>
<dbReference type="Gene3D" id="3.40.390.10">
    <property type="entry name" value="Collagenase (Catalytic Domain)"/>
    <property type="match status" value="1"/>
</dbReference>
<sequence>AYTNLLGRMESEEQLPGLNFSERQMFWIAYAMSWCRRQTTGSIEYLMENSVHSPAKFRVNGVLSNIKEFSEDFQCKLESPLNPKRKCFLWK</sequence>